<feature type="domain" description="OmpR/PhoB-type" evidence="9">
    <location>
        <begin position="126"/>
        <end position="224"/>
    </location>
</feature>
<dbReference type="PROSITE" id="PS50110">
    <property type="entry name" value="RESPONSE_REGULATORY"/>
    <property type="match status" value="1"/>
</dbReference>
<evidence type="ECO:0000256" key="1">
    <source>
        <dbReference type="ARBA" id="ARBA00022553"/>
    </source>
</evidence>
<protein>
    <submittedName>
        <fullName evidence="10">DNA-binding response regulator</fullName>
    </submittedName>
</protein>
<evidence type="ECO:0000256" key="2">
    <source>
        <dbReference type="ARBA" id="ARBA00023012"/>
    </source>
</evidence>
<dbReference type="STRING" id="1811193.A0O21_02510"/>
<dbReference type="SUPFAM" id="SSF52172">
    <property type="entry name" value="CheY-like"/>
    <property type="match status" value="1"/>
</dbReference>
<dbReference type="InterPro" id="IPR036388">
    <property type="entry name" value="WH-like_DNA-bd_sf"/>
</dbReference>
<sequence>MAKVYVAGCEEKIQDLLAFFLREEGMEVETFAARDELLEHLIKSEADLLILDSAIADKDGFELIKTIRRHHELPIILLAAQDSDYELVTAFAAGVDDYFAKPFSPLKLTLQAKAILSRQYGANRRSDKLIYGGLALSPKSRSAFYQGQIIELTKTEFKLLKYLLERKEEAVARKDLLTEVWGYEDIVETRAADDTVKRLRKKLKAAQAPIYIETIWGYGFKLTKNN</sequence>
<evidence type="ECO:0000256" key="4">
    <source>
        <dbReference type="ARBA" id="ARBA00023125"/>
    </source>
</evidence>
<keyword evidence="1 6" id="KW-0597">Phosphoprotein</keyword>
<dbReference type="GO" id="GO:0000156">
    <property type="term" value="F:phosphorelay response regulator activity"/>
    <property type="evidence" value="ECO:0007669"/>
    <property type="project" value="TreeGrafter"/>
</dbReference>
<dbReference type="GO" id="GO:0000976">
    <property type="term" value="F:transcription cis-regulatory region binding"/>
    <property type="evidence" value="ECO:0007669"/>
    <property type="project" value="TreeGrafter"/>
</dbReference>
<dbReference type="PANTHER" id="PTHR48111:SF1">
    <property type="entry name" value="TWO-COMPONENT RESPONSE REGULATOR ORR33"/>
    <property type="match status" value="1"/>
</dbReference>
<dbReference type="PANTHER" id="PTHR48111">
    <property type="entry name" value="REGULATOR OF RPOS"/>
    <property type="match status" value="1"/>
</dbReference>
<evidence type="ECO:0000313" key="10">
    <source>
        <dbReference type="EMBL" id="AND78970.1"/>
    </source>
</evidence>
<accession>A0A172Q692</accession>
<dbReference type="Pfam" id="PF00072">
    <property type="entry name" value="Response_reg"/>
    <property type="match status" value="1"/>
</dbReference>
<feature type="modified residue" description="4-aspartylphosphate" evidence="6">
    <location>
        <position position="52"/>
    </location>
</feature>
<evidence type="ECO:0000313" key="11">
    <source>
        <dbReference type="Proteomes" id="UP000077317"/>
    </source>
</evidence>
<dbReference type="InterPro" id="IPR016032">
    <property type="entry name" value="Sig_transdc_resp-reg_C-effctor"/>
</dbReference>
<dbReference type="RefSeq" id="WP_067060722.1">
    <property type="nucleotide sequence ID" value="NZ_CP014699.1"/>
</dbReference>
<reference evidence="11" key="2">
    <citation type="submission" date="2016-03" db="EMBL/GenBank/DDBJ databases">
        <title>Streptococcus antelopensis sp. nov., isolated from the feces of the Tibetan antelope (Pantholops hodgsonii) in Hoh Xil National Nature Reserve, Qinghai, China.</title>
        <authorList>
            <person name="Bai X."/>
        </authorList>
    </citation>
    <scope>NUCLEOTIDE SEQUENCE [LARGE SCALE GENOMIC DNA]</scope>
    <source>
        <strain evidence="11">TA 26</strain>
    </source>
</reference>
<evidence type="ECO:0000256" key="7">
    <source>
        <dbReference type="PROSITE-ProRule" id="PRU01091"/>
    </source>
</evidence>
<dbReference type="InterPro" id="IPR001789">
    <property type="entry name" value="Sig_transdc_resp-reg_receiver"/>
</dbReference>
<evidence type="ECO:0000259" key="8">
    <source>
        <dbReference type="PROSITE" id="PS50110"/>
    </source>
</evidence>
<name>A0A172Q692_9STRE</name>
<evidence type="ECO:0000256" key="3">
    <source>
        <dbReference type="ARBA" id="ARBA00023015"/>
    </source>
</evidence>
<gene>
    <name evidence="10" type="ORF">A0O21_02510</name>
</gene>
<dbReference type="InterPro" id="IPR039420">
    <property type="entry name" value="WalR-like"/>
</dbReference>
<keyword evidence="4 7" id="KW-0238">DNA-binding</keyword>
<evidence type="ECO:0000256" key="5">
    <source>
        <dbReference type="ARBA" id="ARBA00023163"/>
    </source>
</evidence>
<dbReference type="KEGG" id="spat:A0O21_02510"/>
<dbReference type="Pfam" id="PF00486">
    <property type="entry name" value="Trans_reg_C"/>
    <property type="match status" value="1"/>
</dbReference>
<dbReference type="Proteomes" id="UP000077317">
    <property type="component" value="Chromosome"/>
</dbReference>
<evidence type="ECO:0000256" key="6">
    <source>
        <dbReference type="PROSITE-ProRule" id="PRU00169"/>
    </source>
</evidence>
<keyword evidence="11" id="KW-1185">Reference proteome</keyword>
<proteinExistence type="predicted"/>
<reference evidence="10 11" key="1">
    <citation type="journal article" date="2016" name="Int. J. Syst. Evol. Microbiol.">
        <title>Streptococcuspantholopis sp. nov., isolated from faeces of the Tibetan antelope (Pantholops hodgsonii).</title>
        <authorList>
            <person name="Bai X."/>
            <person name="Xiong Y."/>
            <person name="Lu S."/>
            <person name="Jin D."/>
            <person name="Lai X."/>
            <person name="Yang J."/>
            <person name="Niu L."/>
            <person name="Hu S."/>
            <person name="Meng X."/>
            <person name="Pu J."/>
            <person name="Ye C."/>
            <person name="Xu J."/>
        </authorList>
    </citation>
    <scope>NUCLEOTIDE SEQUENCE [LARGE SCALE GENOMIC DNA]</scope>
    <source>
        <strain evidence="10 11">TA 26</strain>
    </source>
</reference>
<evidence type="ECO:0000259" key="9">
    <source>
        <dbReference type="PROSITE" id="PS51755"/>
    </source>
</evidence>
<organism evidence="10 11">
    <name type="scientific">Streptococcus pantholopis</name>
    <dbReference type="NCBI Taxonomy" id="1811193"/>
    <lineage>
        <taxon>Bacteria</taxon>
        <taxon>Bacillati</taxon>
        <taxon>Bacillota</taxon>
        <taxon>Bacilli</taxon>
        <taxon>Lactobacillales</taxon>
        <taxon>Streptococcaceae</taxon>
        <taxon>Streptococcus</taxon>
    </lineage>
</organism>
<dbReference type="Gene3D" id="1.10.10.10">
    <property type="entry name" value="Winged helix-like DNA-binding domain superfamily/Winged helix DNA-binding domain"/>
    <property type="match status" value="1"/>
</dbReference>
<dbReference type="Gene3D" id="3.40.50.2300">
    <property type="match status" value="1"/>
</dbReference>
<dbReference type="SMART" id="SM00862">
    <property type="entry name" value="Trans_reg_C"/>
    <property type="match status" value="1"/>
</dbReference>
<dbReference type="SMART" id="SM00448">
    <property type="entry name" value="REC"/>
    <property type="match status" value="1"/>
</dbReference>
<dbReference type="PROSITE" id="PS51755">
    <property type="entry name" value="OMPR_PHOB"/>
    <property type="match status" value="1"/>
</dbReference>
<dbReference type="GO" id="GO:0032993">
    <property type="term" value="C:protein-DNA complex"/>
    <property type="evidence" value="ECO:0007669"/>
    <property type="project" value="TreeGrafter"/>
</dbReference>
<feature type="domain" description="Response regulatory" evidence="8">
    <location>
        <begin position="3"/>
        <end position="116"/>
    </location>
</feature>
<dbReference type="OrthoDB" id="9790442at2"/>
<dbReference type="GO" id="GO:0005829">
    <property type="term" value="C:cytosol"/>
    <property type="evidence" value="ECO:0007669"/>
    <property type="project" value="TreeGrafter"/>
</dbReference>
<feature type="DNA-binding region" description="OmpR/PhoB-type" evidence="7">
    <location>
        <begin position="126"/>
        <end position="224"/>
    </location>
</feature>
<dbReference type="InterPro" id="IPR001867">
    <property type="entry name" value="OmpR/PhoB-type_DNA-bd"/>
</dbReference>
<keyword evidence="5" id="KW-0804">Transcription</keyword>
<dbReference type="GO" id="GO:0006355">
    <property type="term" value="P:regulation of DNA-templated transcription"/>
    <property type="evidence" value="ECO:0007669"/>
    <property type="project" value="InterPro"/>
</dbReference>
<dbReference type="InterPro" id="IPR011006">
    <property type="entry name" value="CheY-like_superfamily"/>
</dbReference>
<keyword evidence="2" id="KW-0902">Two-component regulatory system</keyword>
<dbReference type="SUPFAM" id="SSF46894">
    <property type="entry name" value="C-terminal effector domain of the bipartite response regulators"/>
    <property type="match status" value="1"/>
</dbReference>
<dbReference type="AlphaFoldDB" id="A0A172Q692"/>
<dbReference type="CDD" id="cd00383">
    <property type="entry name" value="trans_reg_C"/>
    <property type="match status" value="1"/>
</dbReference>
<dbReference type="EMBL" id="CP014699">
    <property type="protein sequence ID" value="AND78970.1"/>
    <property type="molecule type" value="Genomic_DNA"/>
</dbReference>
<keyword evidence="3" id="KW-0805">Transcription regulation</keyword>